<reference evidence="1" key="1">
    <citation type="journal article" date="2015" name="Nature">
        <title>Complex archaea that bridge the gap between prokaryotes and eukaryotes.</title>
        <authorList>
            <person name="Spang A."/>
            <person name="Saw J.H."/>
            <person name="Jorgensen S.L."/>
            <person name="Zaremba-Niedzwiedzka K."/>
            <person name="Martijn J."/>
            <person name="Lind A.E."/>
            <person name="van Eijk R."/>
            <person name="Schleper C."/>
            <person name="Guy L."/>
            <person name="Ettema T.J."/>
        </authorList>
    </citation>
    <scope>NUCLEOTIDE SEQUENCE</scope>
</reference>
<dbReference type="EMBL" id="LAZR01015713">
    <property type="protein sequence ID" value="KKM07701.1"/>
    <property type="molecule type" value="Genomic_DNA"/>
</dbReference>
<comment type="caution">
    <text evidence="1">The sequence shown here is derived from an EMBL/GenBank/DDBJ whole genome shotgun (WGS) entry which is preliminary data.</text>
</comment>
<dbReference type="AlphaFoldDB" id="A0A0F9JQ20"/>
<proteinExistence type="predicted"/>
<evidence type="ECO:0000313" key="1">
    <source>
        <dbReference type="EMBL" id="KKM07701.1"/>
    </source>
</evidence>
<accession>A0A0F9JQ20</accession>
<protein>
    <submittedName>
        <fullName evidence="1">Uncharacterized protein</fullName>
    </submittedName>
</protein>
<sequence>MVLQHKENFVSWDNLIAHAKYVNDSNPALFDANSAPTLTNYAIKTNSLPAVFTATVKRTIYYRIVWSVDTGGGAGNSQQLTAGIYLYDGTNYMFFYSEQATSTGSNGRPIVAWNDILRTTTGLDAFDLGDSVDVTLIALGAWTWFKCVLNTDNSVELYYNNDNVSVKPDTWTNLNMTLSKAMGTITEMACFVELNSGTAGGDDIKFDDLEIITSEGVPIDNAIVDGTTIKVSSVYVKKTIGQVGSKARLTYHDPLNSLGPTVETAHRTVTTVSETKFNTRMIQGEIVNTDTSSLREIIVNGVEAKLS</sequence>
<gene>
    <name evidence="1" type="ORF">LCGC14_1731330</name>
</gene>
<organism evidence="1">
    <name type="scientific">marine sediment metagenome</name>
    <dbReference type="NCBI Taxonomy" id="412755"/>
    <lineage>
        <taxon>unclassified sequences</taxon>
        <taxon>metagenomes</taxon>
        <taxon>ecological metagenomes</taxon>
    </lineage>
</organism>
<name>A0A0F9JQ20_9ZZZZ</name>
<feature type="non-terminal residue" evidence="1">
    <location>
        <position position="307"/>
    </location>
</feature>